<accession>A0A9D4P9Z8</accession>
<dbReference type="GO" id="GO:0004190">
    <property type="term" value="F:aspartic-type endopeptidase activity"/>
    <property type="evidence" value="ECO:0007669"/>
    <property type="project" value="InterPro"/>
</dbReference>
<dbReference type="PROSITE" id="PS50158">
    <property type="entry name" value="ZF_CCHC"/>
    <property type="match status" value="1"/>
</dbReference>
<evidence type="ECO:0000313" key="5">
    <source>
        <dbReference type="Proteomes" id="UP000821837"/>
    </source>
</evidence>
<proteinExistence type="predicted"/>
<dbReference type="Gene3D" id="2.40.70.10">
    <property type="entry name" value="Acid Proteases"/>
    <property type="match status" value="1"/>
</dbReference>
<evidence type="ECO:0000256" key="2">
    <source>
        <dbReference type="SAM" id="MobiDB-lite"/>
    </source>
</evidence>
<keyword evidence="1" id="KW-0863">Zinc-finger</keyword>
<feature type="domain" description="CCHC-type" evidence="3">
    <location>
        <begin position="279"/>
        <end position="293"/>
    </location>
</feature>
<dbReference type="VEuPathDB" id="VectorBase:RSAN_027451"/>
<dbReference type="GO" id="GO:0003676">
    <property type="term" value="F:nucleic acid binding"/>
    <property type="evidence" value="ECO:0007669"/>
    <property type="project" value="InterPro"/>
</dbReference>
<organism evidence="4 5">
    <name type="scientific">Rhipicephalus sanguineus</name>
    <name type="common">Brown dog tick</name>
    <name type="synonym">Ixodes sanguineus</name>
    <dbReference type="NCBI Taxonomy" id="34632"/>
    <lineage>
        <taxon>Eukaryota</taxon>
        <taxon>Metazoa</taxon>
        <taxon>Ecdysozoa</taxon>
        <taxon>Arthropoda</taxon>
        <taxon>Chelicerata</taxon>
        <taxon>Arachnida</taxon>
        <taxon>Acari</taxon>
        <taxon>Parasitiformes</taxon>
        <taxon>Ixodida</taxon>
        <taxon>Ixodoidea</taxon>
        <taxon>Ixodidae</taxon>
        <taxon>Rhipicephalinae</taxon>
        <taxon>Rhipicephalus</taxon>
        <taxon>Rhipicephalus</taxon>
    </lineage>
</organism>
<comment type="caution">
    <text evidence="4">The sequence shown here is derived from an EMBL/GenBank/DDBJ whole genome shotgun (WGS) entry which is preliminary data.</text>
</comment>
<dbReference type="Proteomes" id="UP000821837">
    <property type="component" value="Unassembled WGS sequence"/>
</dbReference>
<dbReference type="EMBL" id="JABSTV010001759">
    <property type="protein sequence ID" value="KAH7932050.1"/>
    <property type="molecule type" value="Genomic_DNA"/>
</dbReference>
<keyword evidence="1" id="KW-0862">Zinc</keyword>
<feature type="region of interest" description="Disordered" evidence="2">
    <location>
        <begin position="323"/>
        <end position="350"/>
    </location>
</feature>
<dbReference type="GO" id="GO:0006508">
    <property type="term" value="P:proteolysis"/>
    <property type="evidence" value="ECO:0007669"/>
    <property type="project" value="InterPro"/>
</dbReference>
<name>A0A9D4P9Z8_RHISA</name>
<evidence type="ECO:0000256" key="1">
    <source>
        <dbReference type="PROSITE-ProRule" id="PRU00047"/>
    </source>
</evidence>
<sequence>MDQLRTKRGFVRTAITKALSTLDALLADSTTPAGRLQEIFDLIVVKNAQLVHFDSEIQAALHDDELEADLTTAYEYEEKVSYAQTRVRRATAPRPPTPPASVPVTASPTIRSSADVTKLRNLYDETAFRINALEGLGVSPGEYCTVLQRILLKALPPDLSILYRQRQKEALIAENADASQGAQSQQVKDLMNFIRVQIEIREESGLEEATWSTSRQHPQREFRPPQPPLLSAAALSAEVRPPYSRPCLLCNSPEHTIQECSERITPEDKRRRLQVDKLCFRCAKRNHFANDCRTSRFLRCHQCAGRHLTSLCDINDVRNRSQRAGNASAPQDRASGSATTPSRATSVSTSGAGLTPVLLQTGRAWAIAPEKRVLVRFLLDTGSQRSFVRQDIARALNCPVRGTERLTLFTFGKTQRPATLTCERVAVTLRSQHSSNQTTIEALAIPEISPVTSPPADGELVTMMTRQGMLPADARPEATPFREDEISVLIGSDIYWDVATGQITRLSPRLTAAETLFGWTIQGTLSNLAQGSRTRATSLFIAVEEATESDTALDMPIANLWCIDSLGVQDSPDGSQSDSIALELFENDVSKKGERYEVPLLREPGLETGQSNYDLAKQRLLMQLRRFRQQPDLLVGYDDTIKAYFNESHAEQVPDNDTEYLLLLRSAHEAAPKTPPRLQVGDIVMVHDDSPPITWKMARVTELLPGGDNIARACCLRLASGSIIRRPVQKVYLLEAGSTVLQIKEDEGARLTSDCHGRWHAQLVPILRYSQTAGVYVPEVFRAALVTCDVVQVPSYCLNVSDHKPLLFTMQVCNGGRSPRSWRMDPTILHDEECIKYMGTEVAASIAEVDVLDPATWDRLKKRWRLISEEAGKERHARITSRMNETLRRIQIVERGGTSTQAMRDYVDTQKRCILTCCIRERKRLE</sequence>
<dbReference type="Gene3D" id="4.10.60.10">
    <property type="entry name" value="Zinc finger, CCHC-type"/>
    <property type="match status" value="1"/>
</dbReference>
<reference evidence="4" key="1">
    <citation type="journal article" date="2020" name="Cell">
        <title>Large-Scale Comparative Analyses of Tick Genomes Elucidate Their Genetic Diversity and Vector Capacities.</title>
        <authorList>
            <consortium name="Tick Genome and Microbiome Consortium (TIGMIC)"/>
            <person name="Jia N."/>
            <person name="Wang J."/>
            <person name="Shi W."/>
            <person name="Du L."/>
            <person name="Sun Y."/>
            <person name="Zhan W."/>
            <person name="Jiang J.F."/>
            <person name="Wang Q."/>
            <person name="Zhang B."/>
            <person name="Ji P."/>
            <person name="Bell-Sakyi L."/>
            <person name="Cui X.M."/>
            <person name="Yuan T.T."/>
            <person name="Jiang B.G."/>
            <person name="Yang W.F."/>
            <person name="Lam T.T."/>
            <person name="Chang Q.C."/>
            <person name="Ding S.J."/>
            <person name="Wang X.J."/>
            <person name="Zhu J.G."/>
            <person name="Ruan X.D."/>
            <person name="Zhao L."/>
            <person name="Wei J.T."/>
            <person name="Ye R.Z."/>
            <person name="Que T.C."/>
            <person name="Du C.H."/>
            <person name="Zhou Y.H."/>
            <person name="Cheng J.X."/>
            <person name="Dai P.F."/>
            <person name="Guo W.B."/>
            <person name="Han X.H."/>
            <person name="Huang E.J."/>
            <person name="Li L.F."/>
            <person name="Wei W."/>
            <person name="Gao Y.C."/>
            <person name="Liu J.Z."/>
            <person name="Shao H.Z."/>
            <person name="Wang X."/>
            <person name="Wang C.C."/>
            <person name="Yang T.C."/>
            <person name="Huo Q.B."/>
            <person name="Li W."/>
            <person name="Chen H.Y."/>
            <person name="Chen S.E."/>
            <person name="Zhou L.G."/>
            <person name="Ni X.B."/>
            <person name="Tian J.H."/>
            <person name="Sheng Y."/>
            <person name="Liu T."/>
            <person name="Pan Y.S."/>
            <person name="Xia L.Y."/>
            <person name="Li J."/>
            <person name="Zhao F."/>
            <person name="Cao W.C."/>
        </authorList>
    </citation>
    <scope>NUCLEOTIDE SEQUENCE</scope>
    <source>
        <strain evidence="4">Rsan-2018</strain>
    </source>
</reference>
<dbReference type="InterPro" id="IPR001878">
    <property type="entry name" value="Znf_CCHC"/>
</dbReference>
<dbReference type="InterPro" id="IPR021109">
    <property type="entry name" value="Peptidase_aspartic_dom_sf"/>
</dbReference>
<feature type="region of interest" description="Disordered" evidence="2">
    <location>
        <begin position="89"/>
        <end position="108"/>
    </location>
</feature>
<dbReference type="Pfam" id="PF18701">
    <property type="entry name" value="DUF5641"/>
    <property type="match status" value="1"/>
</dbReference>
<dbReference type="SMART" id="SM00343">
    <property type="entry name" value="ZnF_C2HC"/>
    <property type="match status" value="2"/>
</dbReference>
<dbReference type="InterPro" id="IPR040676">
    <property type="entry name" value="DUF5641"/>
</dbReference>
<dbReference type="PANTHER" id="PTHR47331">
    <property type="entry name" value="PHD-TYPE DOMAIN-CONTAINING PROTEIN"/>
    <property type="match status" value="1"/>
</dbReference>
<dbReference type="PANTHER" id="PTHR47331:SF5">
    <property type="entry name" value="RIBONUCLEASE H"/>
    <property type="match status" value="1"/>
</dbReference>
<dbReference type="InterPro" id="IPR001969">
    <property type="entry name" value="Aspartic_peptidase_AS"/>
</dbReference>
<reference evidence="4" key="2">
    <citation type="submission" date="2021-09" db="EMBL/GenBank/DDBJ databases">
        <authorList>
            <person name="Jia N."/>
            <person name="Wang J."/>
            <person name="Shi W."/>
            <person name="Du L."/>
            <person name="Sun Y."/>
            <person name="Zhan W."/>
            <person name="Jiang J."/>
            <person name="Wang Q."/>
            <person name="Zhang B."/>
            <person name="Ji P."/>
            <person name="Sakyi L.B."/>
            <person name="Cui X."/>
            <person name="Yuan T."/>
            <person name="Jiang B."/>
            <person name="Yang W."/>
            <person name="Lam T.T.-Y."/>
            <person name="Chang Q."/>
            <person name="Ding S."/>
            <person name="Wang X."/>
            <person name="Zhu J."/>
            <person name="Ruan X."/>
            <person name="Zhao L."/>
            <person name="Wei J."/>
            <person name="Que T."/>
            <person name="Du C."/>
            <person name="Cheng J."/>
            <person name="Dai P."/>
            <person name="Han X."/>
            <person name="Huang E."/>
            <person name="Gao Y."/>
            <person name="Liu J."/>
            <person name="Shao H."/>
            <person name="Ye R."/>
            <person name="Li L."/>
            <person name="Wei W."/>
            <person name="Wang X."/>
            <person name="Wang C."/>
            <person name="Huo Q."/>
            <person name="Li W."/>
            <person name="Guo W."/>
            <person name="Chen H."/>
            <person name="Chen S."/>
            <person name="Zhou L."/>
            <person name="Zhou L."/>
            <person name="Ni X."/>
            <person name="Tian J."/>
            <person name="Zhou Y."/>
            <person name="Sheng Y."/>
            <person name="Liu T."/>
            <person name="Pan Y."/>
            <person name="Xia L."/>
            <person name="Li J."/>
            <person name="Zhao F."/>
            <person name="Cao W."/>
        </authorList>
    </citation>
    <scope>NUCLEOTIDE SEQUENCE</scope>
    <source>
        <strain evidence="4">Rsan-2018</strain>
        <tissue evidence="4">Larvae</tissue>
    </source>
</reference>
<evidence type="ECO:0000259" key="3">
    <source>
        <dbReference type="PROSITE" id="PS50158"/>
    </source>
</evidence>
<dbReference type="VEuPathDB" id="VectorBase:RSAN_026183"/>
<keyword evidence="5" id="KW-1185">Reference proteome</keyword>
<dbReference type="PROSITE" id="PS00141">
    <property type="entry name" value="ASP_PROTEASE"/>
    <property type="match status" value="1"/>
</dbReference>
<evidence type="ECO:0000313" key="4">
    <source>
        <dbReference type="EMBL" id="KAH7932050.1"/>
    </source>
</evidence>
<dbReference type="AlphaFoldDB" id="A0A9D4P9Z8"/>
<dbReference type="GO" id="GO:0008270">
    <property type="term" value="F:zinc ion binding"/>
    <property type="evidence" value="ECO:0007669"/>
    <property type="project" value="UniProtKB-KW"/>
</dbReference>
<dbReference type="VEuPathDB" id="VectorBase:RSAN_034618"/>
<keyword evidence="1" id="KW-0479">Metal-binding</keyword>
<gene>
    <name evidence="4" type="ORF">HPB52_024949</name>
</gene>
<protein>
    <recommendedName>
        <fullName evidence="3">CCHC-type domain-containing protein</fullName>
    </recommendedName>
</protein>